<proteinExistence type="predicted"/>
<dbReference type="PROSITE" id="PS50980">
    <property type="entry name" value="COA_CT_NTER"/>
    <property type="match status" value="1"/>
</dbReference>
<keyword evidence="4" id="KW-1185">Reference proteome</keyword>
<dbReference type="InParanoid" id="A0A1Y5SS88"/>
<gene>
    <name evidence="3" type="primary">accD5_3</name>
    <name evidence="3" type="ORF">OCH7691_02039</name>
</gene>
<dbReference type="Gene3D" id="3.90.226.10">
    <property type="entry name" value="2-enoyl-CoA Hydratase, Chain A, domain 1"/>
    <property type="match status" value="2"/>
</dbReference>
<dbReference type="InterPro" id="IPR029045">
    <property type="entry name" value="ClpP/crotonase-like_dom_sf"/>
</dbReference>
<dbReference type="PROSITE" id="PS50989">
    <property type="entry name" value="COA_CT_CTER"/>
    <property type="match status" value="1"/>
</dbReference>
<dbReference type="EC" id="6.4.1.3" evidence="3"/>
<evidence type="ECO:0000313" key="3">
    <source>
        <dbReference type="EMBL" id="SLN47311.1"/>
    </source>
</evidence>
<accession>A0A1Y5SS88</accession>
<feature type="domain" description="CoA carboxyltransferase C-terminal" evidence="2">
    <location>
        <begin position="265"/>
        <end position="500"/>
    </location>
</feature>
<dbReference type="OrthoDB" id="9803706at2"/>
<dbReference type="AlphaFoldDB" id="A0A1Y5SS88"/>
<evidence type="ECO:0000313" key="4">
    <source>
        <dbReference type="Proteomes" id="UP000193200"/>
    </source>
</evidence>
<dbReference type="EMBL" id="FWFR01000001">
    <property type="protein sequence ID" value="SLN47311.1"/>
    <property type="molecule type" value="Genomic_DNA"/>
</dbReference>
<keyword evidence="3" id="KW-0436">Ligase</keyword>
<dbReference type="InterPro" id="IPR011763">
    <property type="entry name" value="COA_CT_C"/>
</dbReference>
<evidence type="ECO:0000259" key="1">
    <source>
        <dbReference type="PROSITE" id="PS50980"/>
    </source>
</evidence>
<dbReference type="RefSeq" id="WP_085883242.1">
    <property type="nucleotide sequence ID" value="NZ_FWFR01000001.1"/>
</dbReference>
<dbReference type="InterPro" id="IPR011762">
    <property type="entry name" value="COA_CT_N"/>
</dbReference>
<dbReference type="InterPro" id="IPR051047">
    <property type="entry name" value="AccD/PCCB"/>
</dbReference>
<reference evidence="3 4" key="1">
    <citation type="submission" date="2017-03" db="EMBL/GenBank/DDBJ databases">
        <authorList>
            <person name="Afonso C.L."/>
            <person name="Miller P.J."/>
            <person name="Scott M.A."/>
            <person name="Spackman E."/>
            <person name="Goraichik I."/>
            <person name="Dimitrov K.M."/>
            <person name="Suarez D.L."/>
            <person name="Swayne D.E."/>
        </authorList>
    </citation>
    <scope>NUCLEOTIDE SEQUENCE [LARGE SCALE GENOMIC DNA]</scope>
    <source>
        <strain evidence="3 4">CECT 7691</strain>
    </source>
</reference>
<dbReference type="InterPro" id="IPR034733">
    <property type="entry name" value="AcCoA_carboxyl_beta"/>
</dbReference>
<protein>
    <submittedName>
        <fullName evidence="3">Putative propionyl-CoA carboxylase beta chain 5</fullName>
        <ecNumber evidence="3">6.4.1.3</ecNumber>
    </submittedName>
</protein>
<dbReference type="GO" id="GO:0004658">
    <property type="term" value="F:propionyl-CoA carboxylase activity"/>
    <property type="evidence" value="ECO:0007669"/>
    <property type="project" value="UniProtKB-EC"/>
</dbReference>
<sequence length="518" mass="57118">MSWSEEIKEIARRREFAMQLGGPEAVARQHANGRQTVRERIDKLADPGSFNEFGILSGKASYDENKKLKSVRPANAVIGTALINGRKVSIGGDDYTIRGGSSEATISEKWIYAENYALEMRMPLVRVVESAGGSVRLLEQQGSTKIPGYPTWKMAGMLGYIPIAAMAMGPCAGLGALKAACAHFSVMVKGTSQVFAGGPPVVERAMGKPVDKEALGGSRIHTRESGVINNEAATEEDAIEQVKRFLSYMPSSVYEMPPVVECDDPKDRREEELLSIIPRERRKIYKSRRILELVMDKGSVFEIAPLYGRSVVTCLARMGGRPVGVIANDPMHYGGGLTRAAAEKMESFIDICDTFHLPIINFVDQPGTIVGPDAERMGTVKGSVRVVSAIEQSTVPWCAVVIRRLYGLAGSAYGRLQDINLHFAWPSARWGSIPISGGVEAAFRAELADLPPEERKVRLAEIEQHFDHLESPFLTAERFRVPDIIDPRETRTILNNWLDDAWRVLPEQLGVRARTIRL</sequence>
<evidence type="ECO:0000259" key="2">
    <source>
        <dbReference type="PROSITE" id="PS50989"/>
    </source>
</evidence>
<dbReference type="Pfam" id="PF01039">
    <property type="entry name" value="Carboxyl_trans"/>
    <property type="match status" value="1"/>
</dbReference>
<name>A0A1Y5SS88_9PROT</name>
<dbReference type="PANTHER" id="PTHR43842:SF2">
    <property type="entry name" value="PROPIONYL-COA CARBOXYLASE BETA CHAIN, MITOCHONDRIAL"/>
    <property type="match status" value="1"/>
</dbReference>
<dbReference type="Proteomes" id="UP000193200">
    <property type="component" value="Unassembled WGS sequence"/>
</dbReference>
<dbReference type="SUPFAM" id="SSF52096">
    <property type="entry name" value="ClpP/crotonase"/>
    <property type="match status" value="2"/>
</dbReference>
<dbReference type="PANTHER" id="PTHR43842">
    <property type="entry name" value="PROPIONYL-COA CARBOXYLASE BETA CHAIN"/>
    <property type="match status" value="1"/>
</dbReference>
<organism evidence="3 4">
    <name type="scientific">Oceanibacterium hippocampi</name>
    <dbReference type="NCBI Taxonomy" id="745714"/>
    <lineage>
        <taxon>Bacteria</taxon>
        <taxon>Pseudomonadati</taxon>
        <taxon>Pseudomonadota</taxon>
        <taxon>Alphaproteobacteria</taxon>
        <taxon>Sneathiellales</taxon>
        <taxon>Sneathiellaceae</taxon>
        <taxon>Oceanibacterium</taxon>
    </lineage>
</organism>
<feature type="domain" description="CoA carboxyltransferase N-terminal" evidence="1">
    <location>
        <begin position="1"/>
        <end position="261"/>
    </location>
</feature>